<evidence type="ECO:0000256" key="2">
    <source>
        <dbReference type="SAM" id="Phobius"/>
    </source>
</evidence>
<keyword evidence="2" id="KW-0472">Membrane</keyword>
<feature type="compositionally biased region" description="Polar residues" evidence="1">
    <location>
        <begin position="202"/>
        <end position="215"/>
    </location>
</feature>
<reference evidence="5" key="2">
    <citation type="journal article" date="2019" name="Int. J. Syst. Evol. Microbiol.">
        <title>Tengunoibacter tsumagoiensis gen. nov., sp. nov., Dictyobacter kobayashii sp. nov., Dictyobacter alpinus sp. nov., and description of Dictyobacteraceae fam. nov. within the order Ktedonobacterales isolated from Tengu-no-mugimeshi, a soil-like granular mass of micro-organisms, and emended descriptions of the genera Ktedonobacter and Dictyobacter.</title>
        <authorList>
            <person name="Wang C."/>
            <person name="Zheng Y."/>
            <person name="Sakai Y."/>
            <person name="Toyoda A."/>
            <person name="Minakuchi Y."/>
            <person name="Abe K."/>
            <person name="Yokota A."/>
            <person name="Yabe S."/>
        </authorList>
    </citation>
    <scope>NUCLEOTIDE SEQUENCE</scope>
    <source>
        <strain evidence="5">Uno16</strain>
    </source>
</reference>
<evidence type="ECO:0000259" key="3">
    <source>
        <dbReference type="Pfam" id="PF12891"/>
    </source>
</evidence>
<reference evidence="6" key="1">
    <citation type="submission" date="2018-12" db="EMBL/GenBank/DDBJ databases">
        <title>Tengunoibacter tsumagoiensis gen. nov., sp. nov., Dictyobacter kobayashii sp. nov., D. alpinus sp. nov., and D. joshuensis sp. nov. and description of Dictyobacteraceae fam. nov. within the order Ktedonobacterales isolated from Tengu-no-mugimeshi.</title>
        <authorList>
            <person name="Wang C.M."/>
            <person name="Zheng Y."/>
            <person name="Sakai Y."/>
            <person name="Toyoda A."/>
            <person name="Minakuchi Y."/>
            <person name="Abe K."/>
            <person name="Yokota A."/>
            <person name="Yabe S."/>
        </authorList>
    </citation>
    <scope>NUCLEOTIDE SEQUENCE [LARGE SCALE GENOMIC DNA]</scope>
    <source>
        <strain evidence="6">Uno16</strain>
    </source>
</reference>
<dbReference type="Pfam" id="PF12891">
    <property type="entry name" value="Glyco_hydro_44"/>
    <property type="match status" value="1"/>
</dbReference>
<sequence length="792" mass="85413">MLLNRNDSAHQQRQDRALMPRRLTSLILISVVLLTTVIAFFVPGTRTIFAAGNGPALTVDAQSNRHTISRDIYGMNLYAVDENLAKELKLSNERMGGNNTSTYNWQIDSSNAGNDYFYEGGGDGVYMGGSNAGTGSGNGASVDRFVNNMQAQGTKAMITIPMLPYLTKTRDMNCSYPKSNYQPQQYYSSETLPNGDTCGNGHDTSGNPINDNNPTLNYTANSPDIAKAWTQHLVQTHGTTANGGVGVYEMDNEPSIWYSTHQDVHPGYTGFDELVNVTQDYAKAVKGVDSSAVIAGPGDFGWWGYIGAQAPAGDGQTDHNNLWRVQYYLQQMKAYQDRTGTRLLDYLTEHYYPNTRSQFCLSLCDAGNSANQQERLNSTRSLWDPTYVDNSWIGDQYGAINLIPRMHDWVNTYYPGTKIGLTEYNFGGNESLNGALTEADVLGIFGRENLDYATMWGPPTSGQPAAYAFRMYLNYDGNGSSYGDTWINSSSSDQSQLAVYGAQRSSDNALTLMVINKTGNDLTSNLALSNATPSGNAQVYTYSGANLNTIVHQPDMAVKANGFSTTYPANSISMIVIPTGTSTGGGGGTSQFSTGLENGNVQPSWTNTVDAGNWPLAGAVNVTGVCCGLSSPELGVRNENAHGGSAALMYSGSSTNAFSSNYAYLKSFDLSSQNVVVGSNTTLSYWIYPQSSASSNLVHGNNSTCVAIDLIFQANNGSSSNLRDSQAVDQNGNRAHPAYQCGKLTQDTWNHVTINLGTHSNALKVSRVDVGYDNPNSTGGYRGYIDDISISG</sequence>
<dbReference type="EMBL" id="BIFT01000002">
    <property type="protein sequence ID" value="GCE30323.1"/>
    <property type="molecule type" value="Genomic_DNA"/>
</dbReference>
<accession>A0A402BG47</accession>
<feature type="region of interest" description="Disordered" evidence="1">
    <location>
        <begin position="196"/>
        <end position="215"/>
    </location>
</feature>
<feature type="domain" description="Glycoside hydrolase family 44 catalytic" evidence="3">
    <location>
        <begin position="110"/>
        <end position="354"/>
    </location>
</feature>
<evidence type="ECO:0000313" key="4">
    <source>
        <dbReference type="EMBL" id="GCE30323.1"/>
    </source>
</evidence>
<organism evidence="5 6">
    <name type="scientific">Dictyobacter alpinus</name>
    <dbReference type="NCBI Taxonomy" id="2014873"/>
    <lineage>
        <taxon>Bacteria</taxon>
        <taxon>Bacillati</taxon>
        <taxon>Chloroflexota</taxon>
        <taxon>Ktedonobacteria</taxon>
        <taxon>Ktedonobacterales</taxon>
        <taxon>Dictyobacteraceae</taxon>
        <taxon>Dictyobacter</taxon>
    </lineage>
</organism>
<dbReference type="InterPro" id="IPR017853">
    <property type="entry name" value="GH"/>
</dbReference>
<proteinExistence type="predicted"/>
<dbReference type="InterPro" id="IPR013780">
    <property type="entry name" value="Glyco_hydro_b"/>
</dbReference>
<dbReference type="Proteomes" id="UP000287171">
    <property type="component" value="Unassembled WGS sequence"/>
</dbReference>
<name>A0A402BG47_9CHLR</name>
<gene>
    <name evidence="4" type="ORF">KDA_58070</name>
    <name evidence="5" type="ORF">KDA_58390</name>
</gene>
<comment type="caution">
    <text evidence="5">The sequence shown here is derived from an EMBL/GenBank/DDBJ whole genome shotgun (WGS) entry which is preliminary data.</text>
</comment>
<dbReference type="AlphaFoldDB" id="A0A402BG47"/>
<dbReference type="InterPro" id="IPR024745">
    <property type="entry name" value="GH44_cat"/>
</dbReference>
<dbReference type="SUPFAM" id="SSF51445">
    <property type="entry name" value="(Trans)glycosidases"/>
    <property type="match status" value="1"/>
</dbReference>
<dbReference type="Gene3D" id="2.60.40.1180">
    <property type="entry name" value="Golgi alpha-mannosidase II"/>
    <property type="match status" value="1"/>
</dbReference>
<protein>
    <submittedName>
        <fullName evidence="5">Endoglucanase</fullName>
    </submittedName>
</protein>
<evidence type="ECO:0000313" key="5">
    <source>
        <dbReference type="EMBL" id="GCE30355.1"/>
    </source>
</evidence>
<evidence type="ECO:0000256" key="1">
    <source>
        <dbReference type="SAM" id="MobiDB-lite"/>
    </source>
</evidence>
<evidence type="ECO:0000313" key="6">
    <source>
        <dbReference type="Proteomes" id="UP000287171"/>
    </source>
</evidence>
<dbReference type="Gene3D" id="3.20.20.80">
    <property type="entry name" value="Glycosidases"/>
    <property type="match status" value="1"/>
</dbReference>
<keyword evidence="2" id="KW-0812">Transmembrane</keyword>
<dbReference type="EMBL" id="BIFT01000002">
    <property type="protein sequence ID" value="GCE30355.1"/>
    <property type="molecule type" value="Genomic_DNA"/>
</dbReference>
<dbReference type="RefSeq" id="WP_161982486.1">
    <property type="nucleotide sequence ID" value="NZ_BIFT01000002.1"/>
</dbReference>
<feature type="transmembrane region" description="Helical" evidence="2">
    <location>
        <begin position="23"/>
        <end position="42"/>
    </location>
</feature>
<keyword evidence="2" id="KW-1133">Transmembrane helix</keyword>
<keyword evidence="6" id="KW-1185">Reference proteome</keyword>